<feature type="signal peptide" evidence="4">
    <location>
        <begin position="1"/>
        <end position="24"/>
    </location>
</feature>
<dbReference type="SMART" id="SM00062">
    <property type="entry name" value="PBPb"/>
    <property type="match status" value="1"/>
</dbReference>
<gene>
    <name evidence="6" type="ORF">OSH07_19335</name>
</gene>
<evidence type="ECO:0000259" key="5">
    <source>
        <dbReference type="SMART" id="SM00062"/>
    </source>
</evidence>
<dbReference type="SUPFAM" id="SSF53850">
    <property type="entry name" value="Periplasmic binding protein-like II"/>
    <property type="match status" value="1"/>
</dbReference>
<comment type="caution">
    <text evidence="6">The sequence shown here is derived from an EMBL/GenBank/DDBJ whole genome shotgun (WGS) entry which is preliminary data.</text>
</comment>
<dbReference type="GO" id="GO:0006865">
    <property type="term" value="P:amino acid transport"/>
    <property type="evidence" value="ECO:0007669"/>
    <property type="project" value="TreeGrafter"/>
</dbReference>
<reference evidence="6" key="1">
    <citation type="submission" date="2022-11" db="EMBL/GenBank/DDBJ databases">
        <title>Biodiversity and phylogenetic relationships of bacteria.</title>
        <authorList>
            <person name="Machado R.A.R."/>
            <person name="Bhat A."/>
            <person name="Loulou A."/>
            <person name="Kallel S."/>
        </authorList>
    </citation>
    <scope>NUCLEOTIDE SEQUENCE</scope>
    <source>
        <strain evidence="6">K-TC2</strain>
    </source>
</reference>
<dbReference type="Pfam" id="PF00497">
    <property type="entry name" value="SBP_bac_3"/>
    <property type="match status" value="1"/>
</dbReference>
<evidence type="ECO:0000313" key="7">
    <source>
        <dbReference type="Proteomes" id="UP001144805"/>
    </source>
</evidence>
<sequence length="277" mass="30450">MKKTLAATLIAAAAVAASGSVAFAGKLEEVQKRGKIIVGTGSTNAPWHYIDEKGELKGFDVAVSKIIAKSLFNDDTKIEFVDQSADARIANLVTDKVDITCQFITVTPQRALQVEFTAPYYREGVGLLVSPKSKYKTLEELKAAGSSVTVSMLQNVFAEEFTHKALPEATVDQYESQDLVAQAVNSGRVDAAVIDASNIRWLVKQDPEKYIDIGYYWQPMTYSCAVKKGDQEWLNWLNTTIQEAIAGVNFDDYAKAYNEYFGIELAPPAIGVPVEFR</sequence>
<feature type="domain" description="Solute-binding protein family 3/N-terminal" evidence="5">
    <location>
        <begin position="35"/>
        <end position="264"/>
    </location>
</feature>
<feature type="chain" id="PRO_5040972101" evidence="4">
    <location>
        <begin position="25"/>
        <end position="277"/>
    </location>
</feature>
<dbReference type="AlphaFoldDB" id="A0A9X3E4S6"/>
<dbReference type="EMBL" id="JAPKNK010000009">
    <property type="protein sequence ID" value="MCX5571362.1"/>
    <property type="molecule type" value="Genomic_DNA"/>
</dbReference>
<keyword evidence="7" id="KW-1185">Reference proteome</keyword>
<name>A0A9X3E4S6_9HYPH</name>
<dbReference type="InterPro" id="IPR051455">
    <property type="entry name" value="Bact_solute-bind_prot3"/>
</dbReference>
<evidence type="ECO:0000256" key="3">
    <source>
        <dbReference type="ARBA" id="ARBA00022729"/>
    </source>
</evidence>
<evidence type="ECO:0000256" key="2">
    <source>
        <dbReference type="ARBA" id="ARBA00022448"/>
    </source>
</evidence>
<evidence type="ECO:0000256" key="1">
    <source>
        <dbReference type="ARBA" id="ARBA00010333"/>
    </source>
</evidence>
<dbReference type="PANTHER" id="PTHR30085">
    <property type="entry name" value="AMINO ACID ABC TRANSPORTER PERMEASE"/>
    <property type="match status" value="1"/>
</dbReference>
<dbReference type="PANTHER" id="PTHR30085:SF6">
    <property type="entry name" value="ABC TRANSPORTER GLUTAMINE-BINDING PROTEIN GLNH"/>
    <property type="match status" value="1"/>
</dbReference>
<keyword evidence="3 4" id="KW-0732">Signal</keyword>
<comment type="similarity">
    <text evidence="1">Belongs to the bacterial solute-binding protein 3 family.</text>
</comment>
<dbReference type="GO" id="GO:0005576">
    <property type="term" value="C:extracellular region"/>
    <property type="evidence" value="ECO:0007669"/>
    <property type="project" value="TreeGrafter"/>
</dbReference>
<accession>A0A9X3E4S6</accession>
<protein>
    <submittedName>
        <fullName evidence="6">Transporter substrate-binding domain-containing protein</fullName>
    </submittedName>
</protein>
<dbReference type="GO" id="GO:0030288">
    <property type="term" value="C:outer membrane-bounded periplasmic space"/>
    <property type="evidence" value="ECO:0007669"/>
    <property type="project" value="TreeGrafter"/>
</dbReference>
<evidence type="ECO:0000313" key="6">
    <source>
        <dbReference type="EMBL" id="MCX5571362.1"/>
    </source>
</evidence>
<dbReference type="InterPro" id="IPR001638">
    <property type="entry name" value="Solute-binding_3/MltF_N"/>
</dbReference>
<organism evidence="6 7">
    <name type="scientific">Kaistia nematophila</name>
    <dbReference type="NCBI Taxonomy" id="2994654"/>
    <lineage>
        <taxon>Bacteria</taxon>
        <taxon>Pseudomonadati</taxon>
        <taxon>Pseudomonadota</taxon>
        <taxon>Alphaproteobacteria</taxon>
        <taxon>Hyphomicrobiales</taxon>
        <taxon>Kaistiaceae</taxon>
        <taxon>Kaistia</taxon>
    </lineage>
</organism>
<evidence type="ECO:0000256" key="4">
    <source>
        <dbReference type="SAM" id="SignalP"/>
    </source>
</evidence>
<keyword evidence="2" id="KW-0813">Transport</keyword>
<dbReference type="Gene3D" id="3.40.190.10">
    <property type="entry name" value="Periplasmic binding protein-like II"/>
    <property type="match status" value="2"/>
</dbReference>
<proteinExistence type="inferred from homology"/>
<dbReference type="Proteomes" id="UP001144805">
    <property type="component" value="Unassembled WGS sequence"/>
</dbReference>
<dbReference type="RefSeq" id="WP_266340309.1">
    <property type="nucleotide sequence ID" value="NZ_JAPKNK010000009.1"/>
</dbReference>